<dbReference type="InterPro" id="IPR007590">
    <property type="entry name" value="Saf4/Yju2"/>
</dbReference>
<organism evidence="3">
    <name type="scientific">Pseudogymnoascus destructans</name>
    <dbReference type="NCBI Taxonomy" id="655981"/>
    <lineage>
        <taxon>Eukaryota</taxon>
        <taxon>Fungi</taxon>
        <taxon>Dikarya</taxon>
        <taxon>Ascomycota</taxon>
        <taxon>Pezizomycotina</taxon>
        <taxon>Leotiomycetes</taxon>
        <taxon>Thelebolales</taxon>
        <taxon>Thelebolaceae</taxon>
        <taxon>Pseudogymnoascus</taxon>
    </lineage>
</organism>
<accession>A0A177A0F8</accession>
<dbReference type="GeneID" id="36290605"/>
<feature type="region of interest" description="Disordered" evidence="2">
    <location>
        <begin position="11"/>
        <end position="32"/>
    </location>
</feature>
<evidence type="ECO:0000256" key="2">
    <source>
        <dbReference type="SAM" id="MobiDB-lite"/>
    </source>
</evidence>
<dbReference type="GO" id="GO:0005684">
    <property type="term" value="C:U2-type spliceosomal complex"/>
    <property type="evidence" value="ECO:0007669"/>
    <property type="project" value="TreeGrafter"/>
</dbReference>
<dbReference type="Pfam" id="PF04502">
    <property type="entry name" value="Saf4_Yju2"/>
    <property type="match status" value="1"/>
</dbReference>
<feature type="compositionally biased region" description="Basic and acidic residues" evidence="2">
    <location>
        <begin position="257"/>
        <end position="266"/>
    </location>
</feature>
<dbReference type="Proteomes" id="UP000077154">
    <property type="component" value="Unassembled WGS sequence"/>
</dbReference>
<dbReference type="GO" id="GO:0000398">
    <property type="term" value="P:mRNA splicing, via spliceosome"/>
    <property type="evidence" value="ECO:0007669"/>
    <property type="project" value="InterPro"/>
</dbReference>
<protein>
    <submittedName>
        <fullName evidence="3">Uncharacterized protein</fullName>
    </submittedName>
</protein>
<name>A0A177A0F8_9PEZI</name>
<feature type="compositionally biased region" description="Basic and acidic residues" evidence="2">
    <location>
        <begin position="240"/>
        <end position="249"/>
    </location>
</feature>
<reference evidence="3" key="1">
    <citation type="submission" date="2016-03" db="EMBL/GenBank/DDBJ databases">
        <title>Updated assembly of Pseudogymnoascus destructans, the fungus causing white-nose syndrome of bats.</title>
        <authorList>
            <person name="Palmer J.M."/>
            <person name="Drees K.P."/>
            <person name="Foster J.T."/>
            <person name="Lindner D.L."/>
        </authorList>
    </citation>
    <scope>NUCLEOTIDE SEQUENCE [LARGE SCALE GENOMIC DNA]</scope>
    <source>
        <strain evidence="3">20631-21</strain>
    </source>
</reference>
<dbReference type="OrthoDB" id="360327at2759"/>
<dbReference type="EMBL" id="KV441408">
    <property type="protein sequence ID" value="OAF55628.1"/>
    <property type="molecule type" value="Genomic_DNA"/>
</dbReference>
<dbReference type="AlphaFoldDB" id="A0A177A0F8"/>
<dbReference type="PANTHER" id="PTHR12111:SF2">
    <property type="entry name" value="SPLICING FACTOR YJU2B-RELATED"/>
    <property type="match status" value="1"/>
</dbReference>
<dbReference type="VEuPathDB" id="FungiDB:GMDG_04509"/>
<dbReference type="PANTHER" id="PTHR12111">
    <property type="entry name" value="SPLICING FACTOR YJU2"/>
    <property type="match status" value="1"/>
</dbReference>
<dbReference type="GO" id="GO:0071014">
    <property type="term" value="C:post-mRNA release spliceosomal complex"/>
    <property type="evidence" value="ECO:0007669"/>
    <property type="project" value="TreeGrafter"/>
</dbReference>
<feature type="region of interest" description="Disordered" evidence="2">
    <location>
        <begin position="215"/>
        <end position="287"/>
    </location>
</feature>
<evidence type="ECO:0000256" key="1">
    <source>
        <dbReference type="ARBA" id="ARBA00005595"/>
    </source>
</evidence>
<comment type="similarity">
    <text evidence="1">Belongs to the CWC16 family.</text>
</comment>
<dbReference type="eggNOG" id="KOG2990">
    <property type="taxonomic scope" value="Eukaryota"/>
</dbReference>
<proteinExistence type="inferred from homology"/>
<feature type="compositionally biased region" description="Basic and acidic residues" evidence="2">
    <location>
        <begin position="223"/>
        <end position="232"/>
    </location>
</feature>
<dbReference type="RefSeq" id="XP_024320928.1">
    <property type="nucleotide sequence ID" value="XM_024471127.1"/>
</dbReference>
<gene>
    <name evidence="3" type="ORF">VC83_07560</name>
</gene>
<sequence length="346" mass="37371">MQGFNMGRYVPPEHEGVTSANTLQKKHPLGSRGSKAHLGILTVRFEMPFPIWCTHCPKPTIIGQGVRFNAQKRKVGMYHSTPIWAFGIKHAACGGAIEIRTDPANTAYVVTEGARKRDLGEERVGEGDVVVLTEREREERRGNAFMGLEGKVEERERVAGARERIAELVEGRRGWDDPYEANCRLRGAFREGRKAREGEARRVEGMKTRLGLGGSEMEVLPGTREDGLRAEGEPGGGGGGERERGEGRLKGKKKKKPGPDERKEMLARTVGRNTRERMDPFLDGGRVAGGRAVLGVKRKRGVGVEGGSGEIEGGGEVNAGGEGATIETAAAATGTASKGLVDYDSE</sequence>
<evidence type="ECO:0000313" key="3">
    <source>
        <dbReference type="EMBL" id="OAF55628.1"/>
    </source>
</evidence>